<keyword evidence="2" id="KW-1185">Reference proteome</keyword>
<evidence type="ECO:0000313" key="1">
    <source>
        <dbReference type="EMBL" id="RJT44279.1"/>
    </source>
</evidence>
<sequence>MKKKTVIITCAALSVLIPSYFLFFRKAEIIFVQHIDGVTDIVVKKFPVTQRGRVSWWEDNQDMLKYKYGIPERDKNGVYYIAISDVSDGFKKASEENFSVWYSLSRSDLLCFDQIKSENRCIEKNVLMEIMSTKVGEMSYMFDGEYIN</sequence>
<dbReference type="Pfam" id="PF06092">
    <property type="entry name" value="DUF943"/>
    <property type="match status" value="1"/>
</dbReference>
<dbReference type="InterPro" id="IPR010351">
    <property type="entry name" value="DUF943"/>
</dbReference>
<dbReference type="RefSeq" id="WP_120132794.1">
    <property type="nucleotide sequence ID" value="NZ_RAHH01000011.1"/>
</dbReference>
<dbReference type="Proteomes" id="UP000284908">
    <property type="component" value="Unassembled WGS sequence"/>
</dbReference>
<dbReference type="OrthoDB" id="6521020at2"/>
<name>A0A419N922_9GAMM</name>
<proteinExistence type="predicted"/>
<reference evidence="1 2" key="1">
    <citation type="submission" date="2018-09" db="EMBL/GenBank/DDBJ databases">
        <authorList>
            <person name="Le Fleche-Mateos A."/>
        </authorList>
    </citation>
    <scope>NUCLEOTIDE SEQUENCE [LARGE SCALE GENOMIC DNA]</scope>
    <source>
        <strain evidence="1 2">DSM 27399</strain>
    </source>
</reference>
<dbReference type="AlphaFoldDB" id="A0A419N922"/>
<protein>
    <submittedName>
        <fullName evidence="1">DUF943 family protein</fullName>
    </submittedName>
</protein>
<evidence type="ECO:0000313" key="2">
    <source>
        <dbReference type="Proteomes" id="UP000284908"/>
    </source>
</evidence>
<gene>
    <name evidence="1" type="ORF">D6C13_11035</name>
</gene>
<organism evidence="1 2">
    <name type="scientific">Rahnella woolbedingensis</name>
    <dbReference type="NCBI Taxonomy" id="1510574"/>
    <lineage>
        <taxon>Bacteria</taxon>
        <taxon>Pseudomonadati</taxon>
        <taxon>Pseudomonadota</taxon>
        <taxon>Gammaproteobacteria</taxon>
        <taxon>Enterobacterales</taxon>
        <taxon>Yersiniaceae</taxon>
        <taxon>Rahnella</taxon>
    </lineage>
</organism>
<accession>A0A419N922</accession>
<dbReference type="EMBL" id="RAHH01000011">
    <property type="protein sequence ID" value="RJT44279.1"/>
    <property type="molecule type" value="Genomic_DNA"/>
</dbReference>
<comment type="caution">
    <text evidence="1">The sequence shown here is derived from an EMBL/GenBank/DDBJ whole genome shotgun (WGS) entry which is preliminary data.</text>
</comment>